<feature type="coiled-coil region" evidence="1">
    <location>
        <begin position="22"/>
        <end position="49"/>
    </location>
</feature>
<dbReference type="EMBL" id="JBHUEK010000007">
    <property type="protein sequence ID" value="MFD1777870.1"/>
    <property type="molecule type" value="Genomic_DNA"/>
</dbReference>
<keyword evidence="3" id="KW-1185">Reference proteome</keyword>
<dbReference type="RefSeq" id="WP_388035494.1">
    <property type="nucleotide sequence ID" value="NZ_JBHUEK010000007.1"/>
</dbReference>
<dbReference type="InterPro" id="IPR021297">
    <property type="entry name" value="YlqD"/>
</dbReference>
<organism evidence="2 3">
    <name type="scientific">Fredinandcohnia salidurans</name>
    <dbReference type="NCBI Taxonomy" id="2595041"/>
    <lineage>
        <taxon>Bacteria</taxon>
        <taxon>Bacillati</taxon>
        <taxon>Bacillota</taxon>
        <taxon>Bacilli</taxon>
        <taxon>Bacillales</taxon>
        <taxon>Bacillaceae</taxon>
        <taxon>Fredinandcohnia</taxon>
    </lineage>
</organism>
<accession>A0ABW4MJ20</accession>
<evidence type="ECO:0000313" key="3">
    <source>
        <dbReference type="Proteomes" id="UP001597227"/>
    </source>
</evidence>
<keyword evidence="1" id="KW-0175">Coiled coil</keyword>
<gene>
    <name evidence="2" type="ORF">ACFSFW_04255</name>
</gene>
<sequence length="128" mass="15126">MKIIQTVEVKQILTDISKTKLIDSLQTNKDQLLKECEQLKFELKKMEKLKKFDSAKINLYFTNEMNLRQEKIKQFEFQIEQIHMLPIGSEIKEKEVQSIIDINVGDNWDEVTTARTIIIKEGIVEEIR</sequence>
<dbReference type="Gene3D" id="6.10.140.1110">
    <property type="match status" value="1"/>
</dbReference>
<protein>
    <submittedName>
        <fullName evidence="2">YlqD family protein</fullName>
    </submittedName>
</protein>
<reference evidence="3" key="1">
    <citation type="journal article" date="2019" name="Int. J. Syst. Evol. Microbiol.">
        <title>The Global Catalogue of Microorganisms (GCM) 10K type strain sequencing project: providing services to taxonomists for standard genome sequencing and annotation.</title>
        <authorList>
            <consortium name="The Broad Institute Genomics Platform"/>
            <consortium name="The Broad Institute Genome Sequencing Center for Infectious Disease"/>
            <person name="Wu L."/>
            <person name="Ma J."/>
        </authorList>
    </citation>
    <scope>NUCLEOTIDE SEQUENCE [LARGE SCALE GENOMIC DNA]</scope>
    <source>
        <strain evidence="3">CCUG 15531</strain>
    </source>
</reference>
<proteinExistence type="predicted"/>
<dbReference type="Pfam" id="PF11068">
    <property type="entry name" value="YlqD"/>
    <property type="match status" value="1"/>
</dbReference>
<evidence type="ECO:0000313" key="2">
    <source>
        <dbReference type="EMBL" id="MFD1777870.1"/>
    </source>
</evidence>
<evidence type="ECO:0000256" key="1">
    <source>
        <dbReference type="SAM" id="Coils"/>
    </source>
</evidence>
<dbReference type="Proteomes" id="UP001597227">
    <property type="component" value="Unassembled WGS sequence"/>
</dbReference>
<comment type="caution">
    <text evidence="2">The sequence shown here is derived from an EMBL/GenBank/DDBJ whole genome shotgun (WGS) entry which is preliminary data.</text>
</comment>
<name>A0ABW4MJ20_9BACI</name>